<dbReference type="GO" id="GO:0008483">
    <property type="term" value="F:transaminase activity"/>
    <property type="evidence" value="ECO:0007669"/>
    <property type="project" value="TreeGrafter"/>
</dbReference>
<keyword evidence="7" id="KW-1185">Reference proteome</keyword>
<protein>
    <submittedName>
        <fullName evidence="6">Erythromycin biosynthesis sensory transduction protein eryC1</fullName>
    </submittedName>
</protein>
<evidence type="ECO:0000256" key="5">
    <source>
        <dbReference type="RuleBase" id="RU004508"/>
    </source>
</evidence>
<proteinExistence type="inferred from homology"/>
<sequence>MIPMVNLKAQYAEIKDEIEQGLAETLANCSFILGPNGQAFERECEQYLSVKHAIGVASGTDALHLALLALGVGPGDEVITTAFTFIATAEAIKYVGATPVFVDIDPKTFNISPEAIVSAITPKTKAVMPVHLFGQPADMPAITKICEQHGLLLIEDACQSFGASIQGKQTGTFGQAGAFSFFPSKNLGAFGDGGMVVTDSDTVAAKIKQLRNHGSDIRYYHDVIGYNSRLDDMQAVVLRVKLKRIQHYNQARRQVAQRYNELLADLPLTTPYADNIGEHVYHQYTLLSEQRDDIMKALQAEQIGCAVYYPVPLHQQKAFAQECQGVQLAHTEAVAAQCFSLPICPFLSDADITQIASVIRNALSHG</sequence>
<feature type="active site" description="Proton acceptor" evidence="3">
    <location>
        <position position="185"/>
    </location>
</feature>
<dbReference type="SUPFAM" id="SSF53383">
    <property type="entry name" value="PLP-dependent transferases"/>
    <property type="match status" value="1"/>
</dbReference>
<accession>A0A0F3IML3</accession>
<evidence type="ECO:0000256" key="1">
    <source>
        <dbReference type="ARBA" id="ARBA00022898"/>
    </source>
</evidence>
<dbReference type="FunFam" id="3.40.640.10:FF:000089">
    <property type="entry name" value="Aminotransferase, DegT/DnrJ/EryC1/StrS family"/>
    <property type="match status" value="1"/>
</dbReference>
<comment type="caution">
    <text evidence="6">The sequence shown here is derived from an EMBL/GenBank/DDBJ whole genome shotgun (WGS) entry which is preliminary data.</text>
</comment>
<dbReference type="AlphaFoldDB" id="A0A0F3IML3"/>
<keyword evidence="1 4" id="KW-0663">Pyridoxal phosphate</keyword>
<dbReference type="InterPro" id="IPR015421">
    <property type="entry name" value="PyrdxlP-dep_Trfase_major"/>
</dbReference>
<dbReference type="CDD" id="cd00616">
    <property type="entry name" value="AHBA_syn"/>
    <property type="match status" value="1"/>
</dbReference>
<comment type="similarity">
    <text evidence="2 5">Belongs to the DegT/DnrJ/EryC1 family.</text>
</comment>
<dbReference type="Gene3D" id="3.40.640.10">
    <property type="entry name" value="Type I PLP-dependent aspartate aminotransferase-like (Major domain)"/>
    <property type="match status" value="1"/>
</dbReference>
<dbReference type="PANTHER" id="PTHR30244:SF42">
    <property type="entry name" value="UDP-2-ACETAMIDO-2-DEOXY-3-OXO-D-GLUCURONATE AMINOTRANSFERASE"/>
    <property type="match status" value="1"/>
</dbReference>
<reference evidence="6 7" key="2">
    <citation type="journal article" date="2016" name="Microb. Ecol.">
        <title>Genome Characteristics of a Novel Type I Methanotroph (Sn10-6) Isolated from a Flooded Indian Rice Field.</title>
        <authorList>
            <person name="Rahalkar M.C."/>
            <person name="Pandit P.S."/>
            <person name="Dhakephalkar P.K."/>
            <person name="Pore S."/>
            <person name="Arora P."/>
            <person name="Kapse N."/>
        </authorList>
    </citation>
    <scope>NUCLEOTIDE SEQUENCE [LARGE SCALE GENOMIC DNA]</scope>
    <source>
        <strain evidence="6 7">Sn10-6</strain>
    </source>
</reference>
<dbReference type="Gene3D" id="3.90.1150.10">
    <property type="entry name" value="Aspartate Aminotransferase, domain 1"/>
    <property type="match status" value="1"/>
</dbReference>
<organism evidence="6 7">
    <name type="scientific">Methylocucumis oryzae</name>
    <dbReference type="NCBI Taxonomy" id="1632867"/>
    <lineage>
        <taxon>Bacteria</taxon>
        <taxon>Pseudomonadati</taxon>
        <taxon>Pseudomonadota</taxon>
        <taxon>Gammaproteobacteria</taxon>
        <taxon>Methylococcales</taxon>
        <taxon>Methylococcaceae</taxon>
        <taxon>Methylocucumis</taxon>
    </lineage>
</organism>
<dbReference type="InterPro" id="IPR015424">
    <property type="entry name" value="PyrdxlP-dep_Trfase"/>
</dbReference>
<dbReference type="RefSeq" id="WP_045777750.1">
    <property type="nucleotide sequence ID" value="NZ_LAJX01000007.1"/>
</dbReference>
<dbReference type="InterPro" id="IPR015422">
    <property type="entry name" value="PyrdxlP-dep_Trfase_small"/>
</dbReference>
<evidence type="ECO:0000256" key="3">
    <source>
        <dbReference type="PIRSR" id="PIRSR000390-1"/>
    </source>
</evidence>
<evidence type="ECO:0000256" key="4">
    <source>
        <dbReference type="PIRSR" id="PIRSR000390-2"/>
    </source>
</evidence>
<evidence type="ECO:0000256" key="2">
    <source>
        <dbReference type="ARBA" id="ARBA00037999"/>
    </source>
</evidence>
<dbReference type="OrthoDB" id="9804264at2"/>
<dbReference type="PANTHER" id="PTHR30244">
    <property type="entry name" value="TRANSAMINASE"/>
    <property type="match status" value="1"/>
</dbReference>
<dbReference type="InterPro" id="IPR000653">
    <property type="entry name" value="DegT/StrS_aminotransferase"/>
</dbReference>
<gene>
    <name evidence="6" type="ORF">VZ94_00715</name>
</gene>
<name>A0A0F3IML3_9GAMM</name>
<reference evidence="7" key="1">
    <citation type="submission" date="2015-03" db="EMBL/GenBank/DDBJ databases">
        <title>Draft genome sequence of a novel methanotroph (Sn10-6) isolated from flooded ricefield rhizosphere in India.</title>
        <authorList>
            <person name="Pandit P.S."/>
            <person name="Pore S.D."/>
            <person name="Arora P."/>
            <person name="Kapse N.G."/>
            <person name="Dhakephalkar P.K."/>
            <person name="Rahalkar M.C."/>
        </authorList>
    </citation>
    <scope>NUCLEOTIDE SEQUENCE [LARGE SCALE GENOMIC DNA]</scope>
    <source>
        <strain evidence="7">Sn10-6</strain>
    </source>
</reference>
<dbReference type="Proteomes" id="UP000033684">
    <property type="component" value="Unassembled WGS sequence"/>
</dbReference>
<dbReference type="GO" id="GO:0030170">
    <property type="term" value="F:pyridoxal phosphate binding"/>
    <property type="evidence" value="ECO:0007669"/>
    <property type="project" value="UniProtKB-ARBA"/>
</dbReference>
<dbReference type="EMBL" id="LAJX01000007">
    <property type="protein sequence ID" value="KJV07980.1"/>
    <property type="molecule type" value="Genomic_DNA"/>
</dbReference>
<dbReference type="Pfam" id="PF01041">
    <property type="entry name" value="DegT_DnrJ_EryC1"/>
    <property type="match status" value="1"/>
</dbReference>
<dbReference type="PATRIC" id="fig|1632867.3.peg.5052"/>
<dbReference type="GO" id="GO:0000271">
    <property type="term" value="P:polysaccharide biosynthetic process"/>
    <property type="evidence" value="ECO:0007669"/>
    <property type="project" value="TreeGrafter"/>
</dbReference>
<evidence type="ECO:0000313" key="6">
    <source>
        <dbReference type="EMBL" id="KJV07980.1"/>
    </source>
</evidence>
<feature type="modified residue" description="N6-(pyridoxal phosphate)lysine" evidence="4">
    <location>
        <position position="185"/>
    </location>
</feature>
<evidence type="ECO:0000313" key="7">
    <source>
        <dbReference type="Proteomes" id="UP000033684"/>
    </source>
</evidence>
<dbReference type="PIRSF" id="PIRSF000390">
    <property type="entry name" value="PLP_StrS"/>
    <property type="match status" value="1"/>
</dbReference>